<feature type="domain" description="F-box" evidence="2">
    <location>
        <begin position="18"/>
        <end position="53"/>
    </location>
</feature>
<evidence type="ECO:0000256" key="1">
    <source>
        <dbReference type="SAM" id="MobiDB-lite"/>
    </source>
</evidence>
<dbReference type="PROSITE" id="PS50181">
    <property type="entry name" value="FBOX"/>
    <property type="match status" value="1"/>
</dbReference>
<dbReference type="InterPro" id="IPR032675">
    <property type="entry name" value="LRR_dom_sf"/>
</dbReference>
<gene>
    <name evidence="3" type="ORF">HKW66_Vig0163830</name>
</gene>
<feature type="compositionally biased region" description="Basic and acidic residues" evidence="1">
    <location>
        <begin position="9"/>
        <end position="20"/>
    </location>
</feature>
<dbReference type="InterPro" id="IPR045285">
    <property type="entry name" value="At5g19230-like"/>
</dbReference>
<dbReference type="InterPro" id="IPR059083">
    <property type="entry name" value="At5g19230_dom"/>
</dbReference>
<dbReference type="Proteomes" id="UP000743370">
    <property type="component" value="Unassembled WGS sequence"/>
</dbReference>
<comment type="caution">
    <text evidence="3">The sequence shown here is derived from an EMBL/GenBank/DDBJ whole genome shotgun (WGS) entry which is preliminary data.</text>
</comment>
<evidence type="ECO:0000313" key="3">
    <source>
        <dbReference type="EMBL" id="KAG2375463.1"/>
    </source>
</evidence>
<dbReference type="CDD" id="cd22160">
    <property type="entry name" value="F-box_AtFBL13-like"/>
    <property type="match status" value="1"/>
</dbReference>
<dbReference type="Pfam" id="PF25884">
    <property type="entry name" value="At5g19230"/>
    <property type="match status" value="1"/>
</dbReference>
<organism evidence="3 4">
    <name type="scientific">Phaseolus angularis</name>
    <name type="common">Azuki bean</name>
    <name type="synonym">Vigna angularis</name>
    <dbReference type="NCBI Taxonomy" id="3914"/>
    <lineage>
        <taxon>Eukaryota</taxon>
        <taxon>Viridiplantae</taxon>
        <taxon>Streptophyta</taxon>
        <taxon>Embryophyta</taxon>
        <taxon>Tracheophyta</taxon>
        <taxon>Spermatophyta</taxon>
        <taxon>Magnoliopsida</taxon>
        <taxon>eudicotyledons</taxon>
        <taxon>Gunneridae</taxon>
        <taxon>Pentapetalae</taxon>
        <taxon>rosids</taxon>
        <taxon>fabids</taxon>
        <taxon>Fabales</taxon>
        <taxon>Fabaceae</taxon>
        <taxon>Papilionoideae</taxon>
        <taxon>50 kb inversion clade</taxon>
        <taxon>NPAAA clade</taxon>
        <taxon>indigoferoid/millettioid clade</taxon>
        <taxon>Phaseoleae</taxon>
        <taxon>Vigna</taxon>
    </lineage>
</organism>
<dbReference type="AlphaFoldDB" id="A0A8T0JKE3"/>
<proteinExistence type="predicted"/>
<dbReference type="SUPFAM" id="SSF81383">
    <property type="entry name" value="F-box domain"/>
    <property type="match status" value="1"/>
</dbReference>
<evidence type="ECO:0000259" key="2">
    <source>
        <dbReference type="PROSITE" id="PS50181"/>
    </source>
</evidence>
<dbReference type="InterPro" id="IPR036047">
    <property type="entry name" value="F-box-like_dom_sf"/>
</dbReference>
<accession>A0A8T0JKE3</accession>
<dbReference type="PANTHER" id="PTHR33976:SF7">
    <property type="entry name" value="GLYCOPROTEIN MEMBRANE GPI-ANCHORED PROTEIN"/>
    <property type="match status" value="1"/>
</dbReference>
<feature type="region of interest" description="Disordered" evidence="1">
    <location>
        <begin position="1"/>
        <end position="20"/>
    </location>
</feature>
<reference evidence="3 4" key="1">
    <citation type="submission" date="2020-05" db="EMBL/GenBank/DDBJ databases">
        <title>Vigna angularis (adzuki bean) Var. LongXiaoDou No. 4 denovo assembly.</title>
        <authorList>
            <person name="Xiang H."/>
        </authorList>
    </citation>
    <scope>NUCLEOTIDE SEQUENCE [LARGE SCALE GENOMIC DNA]</scope>
    <source>
        <tissue evidence="3">Leaf</tissue>
    </source>
</reference>
<dbReference type="SUPFAM" id="SSF52047">
    <property type="entry name" value="RNI-like"/>
    <property type="match status" value="1"/>
</dbReference>
<dbReference type="EMBL" id="JABFOF010000010">
    <property type="protein sequence ID" value="KAG2375463.1"/>
    <property type="molecule type" value="Genomic_DNA"/>
</dbReference>
<sequence>MDVDSLTGKQKEGETNNGAELRDLPNEILQEVISNLPIKEAIQTAVISKKWRNQWKHISKVTLEEKLHREKKEFNDFVDKLLAVLNTSCIKVFSLACDVCEETHLVNGWLSGFIKPTIQELSLEFGNLDEEPLVFPDYLFSSKDLTNFHVSMPHVFVLPSSISFPSLSTLSLREVMFPDSLSTQRLFTGCPSLKQLTLIDCKWNNVETVHIACPSLQILIIREWEDDENDLIADDDDPTSCRIVITSNNLKTFSYDGDLLNDYALDCNTSSITNGAVEVHPPPSDGTDAGLFVLRILKALSEVERLSISDFAAEALCQGPFYIPELPLFNNLVELHVESTDPMNMACDALLTILRRSPRLEALYFAMGVFLHKNCLKKVDPLPSCLETNLKTLRLYGFTGNNDELFAIKVLLKSTPLLEAIWIFSNPYGFDSDEGSDRLHRLYMKIVRFPRASVDCEEDDLYQEINNYRKTLNLTSLTKNENANCFADEMADQFKNQPCTNTTGANTVPGTEPRFSNYPDLLNKCHLNISNTRDGAVMPVCVPGLVSSVVLTNFTQSLYSGNLNDSKFTGIGIGSEDNWIVVVLTTNTPEGSFVPDTSNGANLISKFGLIYCSIFLLVGNFFLL</sequence>
<protein>
    <submittedName>
        <fullName evidence="3">Putative GPI-anchored protein</fullName>
    </submittedName>
</protein>
<evidence type="ECO:0000313" key="4">
    <source>
        <dbReference type="Proteomes" id="UP000743370"/>
    </source>
</evidence>
<name>A0A8T0JKE3_PHAAN</name>
<dbReference type="Gene3D" id="3.80.10.10">
    <property type="entry name" value="Ribonuclease Inhibitor"/>
    <property type="match status" value="1"/>
</dbReference>
<dbReference type="InterPro" id="IPR053781">
    <property type="entry name" value="F-box_AtFBL13-like"/>
</dbReference>
<dbReference type="PANTHER" id="PTHR33976">
    <property type="entry name" value="OS07G0645000 PROTEIN"/>
    <property type="match status" value="1"/>
</dbReference>
<dbReference type="Pfam" id="PF24758">
    <property type="entry name" value="LRR_At5g56370"/>
    <property type="match status" value="1"/>
</dbReference>
<dbReference type="InterPro" id="IPR001810">
    <property type="entry name" value="F-box_dom"/>
</dbReference>
<dbReference type="InterPro" id="IPR055411">
    <property type="entry name" value="LRR_FXL15/At3g58940/PEG3-like"/>
</dbReference>
<dbReference type="Pfam" id="PF00646">
    <property type="entry name" value="F-box"/>
    <property type="match status" value="1"/>
</dbReference>